<dbReference type="InterPro" id="IPR017938">
    <property type="entry name" value="Riboflavin_synthase-like_b-brl"/>
</dbReference>
<reference evidence="3 4" key="1">
    <citation type="submission" date="2017-01" db="EMBL/GenBank/DDBJ databases">
        <title>Whole-Genome Shotgun Sequencing of Two beta-Proteobacterial Species in Search of the Bulgecin Biosynthetic Cluster.</title>
        <authorList>
            <person name="Horsman M.E."/>
            <person name="Marous D.R."/>
            <person name="Li R."/>
            <person name="Oliver R.A."/>
            <person name="Byun B."/>
            <person name="Emrich S.J."/>
            <person name="Boggess B."/>
            <person name="Townsend C.A."/>
            <person name="Mobashery S."/>
        </authorList>
    </citation>
    <scope>NUCLEOTIDE SEQUENCE [LARGE SCALE GENOMIC DNA]</scope>
    <source>
        <strain evidence="3 4">ATCC 31363</strain>
    </source>
</reference>
<dbReference type="InterPro" id="IPR013113">
    <property type="entry name" value="SIP_FAD-bd"/>
</dbReference>
<dbReference type="OrthoDB" id="9814826at2"/>
<dbReference type="InterPro" id="IPR039261">
    <property type="entry name" value="FNR_nucleotide-bd"/>
</dbReference>
<dbReference type="PANTHER" id="PTHR30157:SF0">
    <property type="entry name" value="NADPH-DEPENDENT FERRIC-CHELATE REDUCTASE"/>
    <property type="match status" value="1"/>
</dbReference>
<organism evidence="3 4">
    <name type="scientific">Paraburkholderia acidicola</name>
    <dbReference type="NCBI Taxonomy" id="1912599"/>
    <lineage>
        <taxon>Bacteria</taxon>
        <taxon>Pseudomonadati</taxon>
        <taxon>Pseudomonadota</taxon>
        <taxon>Betaproteobacteria</taxon>
        <taxon>Burkholderiales</taxon>
        <taxon>Burkholderiaceae</taxon>
        <taxon>Paraburkholderia</taxon>
    </lineage>
</organism>
<dbReference type="PROSITE" id="PS51384">
    <property type="entry name" value="FAD_FR"/>
    <property type="match status" value="1"/>
</dbReference>
<sequence length="250" mass="27274">MAEAEVEVRARADARLTHQVVVDAVERLTPNMRRIAFEGEALATLSVPLPAQWLKVVLPASHDGTLANRAYTIRHFHPDRRRMEIDFVLHGDAGPASAWAGSAKVGDVVHLSSPRGGYRVDPDAHWRLLAGDETALPAIASILDALPVDGIPTYVVVEVPSLDDVQPLCDSGTTVFQWVAREDSGRVPGHLLQEMIAMLRLSDARAEVFLAGEATAVKAIKRDLVQRAPLARIDAKGYWLLGHADHKDKT</sequence>
<dbReference type="EMBL" id="MTZV01000006">
    <property type="protein sequence ID" value="PCE24003.1"/>
    <property type="molecule type" value="Genomic_DNA"/>
</dbReference>
<comment type="similarity">
    <text evidence="1">Belongs to the SIP oxidoreductase family.</text>
</comment>
<evidence type="ECO:0000313" key="4">
    <source>
        <dbReference type="Proteomes" id="UP000218022"/>
    </source>
</evidence>
<proteinExistence type="inferred from homology"/>
<evidence type="ECO:0000313" key="3">
    <source>
        <dbReference type="EMBL" id="PCE24003.1"/>
    </source>
</evidence>
<dbReference type="SUPFAM" id="SSF63380">
    <property type="entry name" value="Riboflavin synthase domain-like"/>
    <property type="match status" value="1"/>
</dbReference>
<dbReference type="PANTHER" id="PTHR30157">
    <property type="entry name" value="FERRIC REDUCTASE, NADPH-DEPENDENT"/>
    <property type="match status" value="1"/>
</dbReference>
<dbReference type="Pfam" id="PF04954">
    <property type="entry name" value="SIP"/>
    <property type="match status" value="1"/>
</dbReference>
<evidence type="ECO:0000256" key="1">
    <source>
        <dbReference type="ARBA" id="ARBA00035644"/>
    </source>
</evidence>
<dbReference type="RefSeq" id="WP_096725876.1">
    <property type="nucleotide sequence ID" value="NZ_MTZV01000006.1"/>
</dbReference>
<name>A0A2A4EQU9_9BURK</name>
<evidence type="ECO:0000259" key="2">
    <source>
        <dbReference type="PROSITE" id="PS51384"/>
    </source>
</evidence>
<dbReference type="InterPro" id="IPR039374">
    <property type="entry name" value="SIP_fam"/>
</dbReference>
<dbReference type="Proteomes" id="UP000218022">
    <property type="component" value="Unassembled WGS sequence"/>
</dbReference>
<dbReference type="Gene3D" id="2.40.30.10">
    <property type="entry name" value="Translation factors"/>
    <property type="match status" value="1"/>
</dbReference>
<dbReference type="CDD" id="cd06193">
    <property type="entry name" value="siderophore_interacting"/>
    <property type="match status" value="1"/>
</dbReference>
<dbReference type="InterPro" id="IPR007037">
    <property type="entry name" value="SIP_rossman_dom"/>
</dbReference>
<accession>A0A2A4EQU9</accession>
<dbReference type="InterPro" id="IPR017927">
    <property type="entry name" value="FAD-bd_FR_type"/>
</dbReference>
<dbReference type="GO" id="GO:0016491">
    <property type="term" value="F:oxidoreductase activity"/>
    <property type="evidence" value="ECO:0007669"/>
    <property type="project" value="InterPro"/>
</dbReference>
<dbReference type="Gene3D" id="3.40.50.80">
    <property type="entry name" value="Nucleotide-binding domain of ferredoxin-NADP reductase (FNR) module"/>
    <property type="match status" value="1"/>
</dbReference>
<gene>
    <name evidence="3" type="ORF">BWP39_30430</name>
</gene>
<comment type="caution">
    <text evidence="3">The sequence shown here is derived from an EMBL/GenBank/DDBJ whole genome shotgun (WGS) entry which is preliminary data.</text>
</comment>
<dbReference type="AlphaFoldDB" id="A0A2A4EQU9"/>
<dbReference type="Pfam" id="PF08021">
    <property type="entry name" value="FAD_binding_9"/>
    <property type="match status" value="2"/>
</dbReference>
<protein>
    <recommendedName>
        <fullName evidence="2">FAD-binding FR-type domain-containing protein</fullName>
    </recommendedName>
</protein>
<feature type="domain" description="FAD-binding FR-type" evidence="2">
    <location>
        <begin position="15"/>
        <end position="121"/>
    </location>
</feature>